<dbReference type="NCBIfam" id="TIGR00229">
    <property type="entry name" value="sensory_box"/>
    <property type="match status" value="1"/>
</dbReference>
<dbReference type="GO" id="GO:0000155">
    <property type="term" value="F:phosphorelay sensor kinase activity"/>
    <property type="evidence" value="ECO:0007669"/>
    <property type="project" value="InterPro"/>
</dbReference>
<dbReference type="InterPro" id="IPR000014">
    <property type="entry name" value="PAS"/>
</dbReference>
<dbReference type="PROSITE" id="PS50112">
    <property type="entry name" value="PAS"/>
    <property type="match status" value="2"/>
</dbReference>
<dbReference type="GO" id="GO:0006355">
    <property type="term" value="P:regulation of DNA-templated transcription"/>
    <property type="evidence" value="ECO:0007669"/>
    <property type="project" value="InterPro"/>
</dbReference>
<evidence type="ECO:0000256" key="3">
    <source>
        <dbReference type="ARBA" id="ARBA00022553"/>
    </source>
</evidence>
<dbReference type="PANTHER" id="PTHR43047">
    <property type="entry name" value="TWO-COMPONENT HISTIDINE PROTEIN KINASE"/>
    <property type="match status" value="1"/>
</dbReference>
<keyword evidence="11" id="KW-1185">Reference proteome</keyword>
<dbReference type="Pfam" id="PF00512">
    <property type="entry name" value="HisKA"/>
    <property type="match status" value="1"/>
</dbReference>
<evidence type="ECO:0000313" key="11">
    <source>
        <dbReference type="Proteomes" id="UP000233293"/>
    </source>
</evidence>
<dbReference type="OrthoDB" id="7267626at2"/>
<evidence type="ECO:0000256" key="2">
    <source>
        <dbReference type="ARBA" id="ARBA00012438"/>
    </source>
</evidence>
<dbReference type="NCBIfam" id="NF041832">
    <property type="entry name" value="near_NosP_CTERM"/>
    <property type="match status" value="1"/>
</dbReference>
<dbReference type="SMART" id="SM00448">
    <property type="entry name" value="REC"/>
    <property type="match status" value="1"/>
</dbReference>
<evidence type="ECO:0000259" key="8">
    <source>
        <dbReference type="PROSITE" id="PS50110"/>
    </source>
</evidence>
<dbReference type="PANTHER" id="PTHR43047:SF9">
    <property type="entry name" value="HISTIDINE KINASE"/>
    <property type="match status" value="1"/>
</dbReference>
<dbReference type="InterPro" id="IPR005467">
    <property type="entry name" value="His_kinase_dom"/>
</dbReference>
<dbReference type="SMART" id="SM00091">
    <property type="entry name" value="PAS"/>
    <property type="match status" value="4"/>
</dbReference>
<feature type="domain" description="Histidine kinase" evidence="7">
    <location>
        <begin position="538"/>
        <end position="751"/>
    </location>
</feature>
<dbReference type="PROSITE" id="PS50110">
    <property type="entry name" value="RESPONSE_REGULATORY"/>
    <property type="match status" value="1"/>
</dbReference>
<dbReference type="Pfam" id="PF00989">
    <property type="entry name" value="PAS"/>
    <property type="match status" value="1"/>
</dbReference>
<dbReference type="CDD" id="cd00130">
    <property type="entry name" value="PAS"/>
    <property type="match status" value="1"/>
</dbReference>
<dbReference type="FunFam" id="3.30.565.10:FF:000049">
    <property type="entry name" value="Two-component sensor histidine kinase"/>
    <property type="match status" value="1"/>
</dbReference>
<dbReference type="SUPFAM" id="SSF55785">
    <property type="entry name" value="PYP-like sensor domain (PAS domain)"/>
    <property type="match status" value="2"/>
</dbReference>
<dbReference type="GO" id="GO:0005886">
    <property type="term" value="C:plasma membrane"/>
    <property type="evidence" value="ECO:0007669"/>
    <property type="project" value="TreeGrafter"/>
</dbReference>
<gene>
    <name evidence="10" type="ORF">CWS72_26820</name>
</gene>
<proteinExistence type="predicted"/>
<dbReference type="EC" id="2.7.13.3" evidence="2"/>
<dbReference type="InterPro" id="IPR003594">
    <property type="entry name" value="HATPase_dom"/>
</dbReference>
<evidence type="ECO:0000313" key="10">
    <source>
        <dbReference type="EMBL" id="PKU21433.1"/>
    </source>
</evidence>
<feature type="domain" description="PAS" evidence="9">
    <location>
        <begin position="396"/>
        <end position="432"/>
    </location>
</feature>
<dbReference type="SUPFAM" id="SSF52172">
    <property type="entry name" value="CheY-like"/>
    <property type="match status" value="1"/>
</dbReference>
<organism evidence="10 11">
    <name type="scientific">Telmatospirillum siberiense</name>
    <dbReference type="NCBI Taxonomy" id="382514"/>
    <lineage>
        <taxon>Bacteria</taxon>
        <taxon>Pseudomonadati</taxon>
        <taxon>Pseudomonadota</taxon>
        <taxon>Alphaproteobacteria</taxon>
        <taxon>Rhodospirillales</taxon>
        <taxon>Rhodospirillaceae</taxon>
        <taxon>Telmatospirillum</taxon>
    </lineage>
</organism>
<dbReference type="InterPro" id="IPR035965">
    <property type="entry name" value="PAS-like_dom_sf"/>
</dbReference>
<dbReference type="EMBL" id="PIUM01000060">
    <property type="protein sequence ID" value="PKU21433.1"/>
    <property type="molecule type" value="Genomic_DNA"/>
</dbReference>
<dbReference type="InterPro" id="IPR036890">
    <property type="entry name" value="HATPase_C_sf"/>
</dbReference>
<keyword evidence="3 6" id="KW-0597">Phosphoprotein</keyword>
<protein>
    <recommendedName>
        <fullName evidence="2">histidine kinase</fullName>
        <ecNumber evidence="2">2.7.13.3</ecNumber>
    </recommendedName>
</protein>
<accession>A0A2N3PM08</accession>
<dbReference type="Pfam" id="PF02518">
    <property type="entry name" value="HATPase_c"/>
    <property type="match status" value="1"/>
</dbReference>
<evidence type="ECO:0000256" key="5">
    <source>
        <dbReference type="ARBA" id="ARBA00022777"/>
    </source>
</evidence>
<dbReference type="RefSeq" id="WP_101253735.1">
    <property type="nucleotide sequence ID" value="NZ_PIUM01000060.1"/>
</dbReference>
<dbReference type="SUPFAM" id="SSF47384">
    <property type="entry name" value="Homodimeric domain of signal transducing histidine kinase"/>
    <property type="match status" value="1"/>
</dbReference>
<dbReference type="Gene3D" id="3.30.565.10">
    <property type="entry name" value="Histidine kinase-like ATPase, C-terminal domain"/>
    <property type="match status" value="1"/>
</dbReference>
<dbReference type="Pfam" id="PF00072">
    <property type="entry name" value="Response_reg"/>
    <property type="match status" value="1"/>
</dbReference>
<dbReference type="InterPro" id="IPR013767">
    <property type="entry name" value="PAS_fold"/>
</dbReference>
<name>A0A2N3PM08_9PROT</name>
<reference evidence="11" key="1">
    <citation type="submission" date="2017-12" db="EMBL/GenBank/DDBJ databases">
        <title>Draft genome sequence of Telmatospirillum siberiense 26-4b1T, an acidotolerant peatland alphaproteobacterium potentially involved in sulfur cycling.</title>
        <authorList>
            <person name="Hausmann B."/>
            <person name="Pjevac P."/>
            <person name="Schreck K."/>
            <person name="Herbold C.W."/>
            <person name="Daims H."/>
            <person name="Wagner M."/>
            <person name="Pester M."/>
            <person name="Loy A."/>
        </authorList>
    </citation>
    <scope>NUCLEOTIDE SEQUENCE [LARGE SCALE GENOMIC DNA]</scope>
    <source>
        <strain evidence="11">26-4b1</strain>
    </source>
</reference>
<dbReference type="InterPro" id="IPR011006">
    <property type="entry name" value="CheY-like_superfamily"/>
</dbReference>
<dbReference type="GO" id="GO:0009927">
    <property type="term" value="F:histidine phosphotransfer kinase activity"/>
    <property type="evidence" value="ECO:0007669"/>
    <property type="project" value="TreeGrafter"/>
</dbReference>
<evidence type="ECO:0000256" key="1">
    <source>
        <dbReference type="ARBA" id="ARBA00000085"/>
    </source>
</evidence>
<feature type="domain" description="PAS" evidence="9">
    <location>
        <begin position="274"/>
        <end position="344"/>
    </location>
</feature>
<dbReference type="Gene3D" id="3.30.450.20">
    <property type="entry name" value="PAS domain"/>
    <property type="match status" value="3"/>
</dbReference>
<evidence type="ECO:0000256" key="4">
    <source>
        <dbReference type="ARBA" id="ARBA00022679"/>
    </source>
</evidence>
<dbReference type="SUPFAM" id="SSF55874">
    <property type="entry name" value="ATPase domain of HSP90 chaperone/DNA topoisomerase II/histidine kinase"/>
    <property type="match status" value="1"/>
</dbReference>
<dbReference type="Proteomes" id="UP000233293">
    <property type="component" value="Unassembled WGS sequence"/>
</dbReference>
<sequence>MRNAVAKVMTAERRPAIAPALLAAVFDGHSDAMLLFDGDRLVSWNLRLFQLFPALVDDLAAGDSLEIVSARLDALEEGDISRHTRLLGDGLLLLSLRRSRRGARRSRFSGADRQHWRGIIDPAGEFDGFRRISRGAMVHNDKDRDGERIQRHLLDAVEYLTHGLVIFDAAGRLVLCNERFRQFFPQVLAKQGAATTYQEFVRSLAEGWMSDPGAIGQWVDEHVDRHRLGLTHECQALDGRWFLVRDLRLPDGSTVLTGTDITGLKRRETALRESEARFRAIFQHAAVGVAVIRSGGRIVQTNPALDSMLGYGVCELTAMRYGDLVHPDDLETEARLARRLLDGEIDCFRHEARYLHKSGRYVWGRLTVSLVRGLGDDSFGVAMIENIDERKKAETDLMTFRAVAEAAAEAIVILSLDGTPFYVNPAYEKLFGPCGNGELPHHYWDHYTEDAQRTIRQIVLPLLERGQGWEGILKAAVGRRIFPIWQRAGTVFDGMGRAQFHFVFMHDHSNQQQIRDELCKAKELAEQANIAKTRFLAAASHDLRQPLQALSMFVAVLASRSHSPEDALLIQRIDDSVGAVETLLNGLLDVSKLEAGLVVPAPASFDIAPLLSRLASEFQPLAAEVGLGFHLVTSHAVVRSDPALLERILRNLLNNAVRYTKNGRVLLGCRRRRDTMVIEVWDTGIGIPQNQLKLIFREFHQLGNSARDRRQGLGLGLAIVDRLAQLLDHRIDVASEPQRGSVFSVEVPLAKVPAITPLQPRQAPLASRRYDATILIIEDEPDVLESTCLLLESWGFNVLSAKDCDEALRRMSEWPAKPDLILADYRLQSGTTGVQAVNLIRARLKIALPAIILTGDTAPERLRQAKASGHGLLHKPVQPVMLHRMIDEALSMSLSDRERSSAG</sequence>
<dbReference type="SMART" id="SM00388">
    <property type="entry name" value="HisKA"/>
    <property type="match status" value="1"/>
</dbReference>
<dbReference type="AlphaFoldDB" id="A0A2N3PM08"/>
<dbReference type="PROSITE" id="PS50109">
    <property type="entry name" value="HIS_KIN"/>
    <property type="match status" value="1"/>
</dbReference>
<dbReference type="PRINTS" id="PR00344">
    <property type="entry name" value="BCTRLSENSOR"/>
</dbReference>
<keyword evidence="4" id="KW-0808">Transferase</keyword>
<dbReference type="InterPro" id="IPR001610">
    <property type="entry name" value="PAC"/>
</dbReference>
<dbReference type="InterPro" id="IPR004358">
    <property type="entry name" value="Sig_transdc_His_kin-like_C"/>
</dbReference>
<evidence type="ECO:0000259" key="7">
    <source>
        <dbReference type="PROSITE" id="PS50109"/>
    </source>
</evidence>
<dbReference type="Gene3D" id="3.40.50.2300">
    <property type="match status" value="1"/>
</dbReference>
<comment type="catalytic activity">
    <reaction evidence="1">
        <text>ATP + protein L-histidine = ADP + protein N-phospho-L-histidine.</text>
        <dbReference type="EC" id="2.7.13.3"/>
    </reaction>
</comment>
<evidence type="ECO:0000259" key="9">
    <source>
        <dbReference type="PROSITE" id="PS50112"/>
    </source>
</evidence>
<dbReference type="Pfam" id="PF13188">
    <property type="entry name" value="PAS_8"/>
    <property type="match status" value="2"/>
</dbReference>
<keyword evidence="5" id="KW-0418">Kinase</keyword>
<comment type="caution">
    <text evidence="10">The sequence shown here is derived from an EMBL/GenBank/DDBJ whole genome shotgun (WGS) entry which is preliminary data.</text>
</comment>
<dbReference type="Gene3D" id="1.10.287.130">
    <property type="match status" value="1"/>
</dbReference>
<dbReference type="InterPro" id="IPR001789">
    <property type="entry name" value="Sig_transdc_resp-reg_receiver"/>
</dbReference>
<feature type="domain" description="Response regulatory" evidence="8">
    <location>
        <begin position="773"/>
        <end position="890"/>
    </location>
</feature>
<dbReference type="Pfam" id="PF12860">
    <property type="entry name" value="PAS_7"/>
    <property type="match status" value="1"/>
</dbReference>
<dbReference type="SMART" id="SM00387">
    <property type="entry name" value="HATPase_c"/>
    <property type="match status" value="1"/>
</dbReference>
<evidence type="ECO:0000256" key="6">
    <source>
        <dbReference type="PROSITE-ProRule" id="PRU00169"/>
    </source>
</evidence>
<dbReference type="CDD" id="cd00082">
    <property type="entry name" value="HisKA"/>
    <property type="match status" value="1"/>
</dbReference>
<dbReference type="InterPro" id="IPR003661">
    <property type="entry name" value="HisK_dim/P_dom"/>
</dbReference>
<feature type="modified residue" description="4-aspartylphosphate" evidence="6">
    <location>
        <position position="824"/>
    </location>
</feature>
<dbReference type="SMART" id="SM00086">
    <property type="entry name" value="PAC"/>
    <property type="match status" value="1"/>
</dbReference>
<dbReference type="InterPro" id="IPR036097">
    <property type="entry name" value="HisK_dim/P_sf"/>
</dbReference>